<dbReference type="InterPro" id="IPR023626">
    <property type="entry name" value="Ribosomal_eL39_dom_sf"/>
</dbReference>
<dbReference type="GeneID" id="41595401"/>
<dbReference type="SUPFAM" id="SSF48662">
    <property type="entry name" value="Ribosomal protein L39e"/>
    <property type="match status" value="1"/>
</dbReference>
<keyword evidence="8" id="KW-1185">Reference proteome</keyword>
<dbReference type="Pfam" id="PF00832">
    <property type="entry name" value="Ribosomal_L39"/>
    <property type="match status" value="1"/>
</dbReference>
<evidence type="ECO:0000256" key="3">
    <source>
        <dbReference type="ARBA" id="ARBA00023274"/>
    </source>
</evidence>
<evidence type="ECO:0000256" key="6">
    <source>
        <dbReference type="SAM" id="MobiDB-lite"/>
    </source>
</evidence>
<dbReference type="Proteomes" id="UP000236248">
    <property type="component" value="Chromosome NCAV"/>
</dbReference>
<dbReference type="GO" id="GO:0006412">
    <property type="term" value="P:translation"/>
    <property type="evidence" value="ECO:0007669"/>
    <property type="project" value="UniProtKB-UniRule"/>
</dbReference>
<dbReference type="FunFam" id="1.10.1620.10:FF:000001">
    <property type="entry name" value="60S ribosomal protein-like L39"/>
    <property type="match status" value="1"/>
</dbReference>
<evidence type="ECO:0000313" key="8">
    <source>
        <dbReference type="Proteomes" id="UP000236248"/>
    </source>
</evidence>
<accession>A0A2K5ASD6</accession>
<dbReference type="Gene3D" id="1.10.1620.10">
    <property type="entry name" value="Ribosomal protein L39e"/>
    <property type="match status" value="1"/>
</dbReference>
<dbReference type="NCBIfam" id="NF002316">
    <property type="entry name" value="PRK01242.1"/>
    <property type="match status" value="1"/>
</dbReference>
<sequence length="52" mass="6307">MGSRKTKPRKNRLMKKTKQNSPVPLWVILKTNRRVRRNPQQRHWRRSSVDVG</sequence>
<evidence type="ECO:0000256" key="1">
    <source>
        <dbReference type="ARBA" id="ARBA00009339"/>
    </source>
</evidence>
<keyword evidence="2 5" id="KW-0689">Ribosomal protein</keyword>
<organism evidence="7 8">
    <name type="scientific">Candidatus Nitrosocaldus cavascurensis</name>
    <dbReference type="NCBI Taxonomy" id="2058097"/>
    <lineage>
        <taxon>Archaea</taxon>
        <taxon>Nitrososphaerota</taxon>
        <taxon>Nitrososphaeria</taxon>
        <taxon>Candidatus Nitrosocaldales</taxon>
        <taxon>Candidatus Nitrosocaldaceae</taxon>
        <taxon>Candidatus Nitrosocaldus</taxon>
    </lineage>
</organism>
<dbReference type="GO" id="GO:0003735">
    <property type="term" value="F:structural constituent of ribosome"/>
    <property type="evidence" value="ECO:0007669"/>
    <property type="project" value="InterPro"/>
</dbReference>
<dbReference type="GO" id="GO:1990904">
    <property type="term" value="C:ribonucleoprotein complex"/>
    <property type="evidence" value="ECO:0007669"/>
    <property type="project" value="UniProtKB-KW"/>
</dbReference>
<gene>
    <name evidence="5 7" type="primary">rpl39e</name>
    <name evidence="7" type="ORF">NCAV_1402</name>
</gene>
<evidence type="ECO:0000256" key="2">
    <source>
        <dbReference type="ARBA" id="ARBA00022980"/>
    </source>
</evidence>
<protein>
    <recommendedName>
        <fullName evidence="4 5">Large ribosomal subunit protein eL39</fullName>
    </recommendedName>
</protein>
<keyword evidence="3 5" id="KW-0687">Ribonucleoprotein</keyword>
<proteinExistence type="inferred from homology"/>
<feature type="region of interest" description="Disordered" evidence="6">
    <location>
        <begin position="1"/>
        <end position="22"/>
    </location>
</feature>
<dbReference type="EMBL" id="LT981265">
    <property type="protein sequence ID" value="SPC34568.1"/>
    <property type="molecule type" value="Genomic_DNA"/>
</dbReference>
<dbReference type="InterPro" id="IPR000077">
    <property type="entry name" value="Ribosomal_eL39"/>
</dbReference>
<dbReference type="AlphaFoldDB" id="A0A2K5ASD6"/>
<evidence type="ECO:0000256" key="5">
    <source>
        <dbReference type="HAMAP-Rule" id="MF_00629"/>
    </source>
</evidence>
<feature type="compositionally biased region" description="Basic residues" evidence="6">
    <location>
        <begin position="1"/>
        <end position="18"/>
    </location>
</feature>
<dbReference type="KEGG" id="ncv:NCAV_1402"/>
<dbReference type="GO" id="GO:0005840">
    <property type="term" value="C:ribosome"/>
    <property type="evidence" value="ECO:0007669"/>
    <property type="project" value="UniProtKB-KW"/>
</dbReference>
<evidence type="ECO:0000313" key="7">
    <source>
        <dbReference type="EMBL" id="SPC34568.1"/>
    </source>
</evidence>
<dbReference type="InterPro" id="IPR020083">
    <property type="entry name" value="Ribosomal_eL39_CS"/>
</dbReference>
<dbReference type="RefSeq" id="WP_103286799.1">
    <property type="nucleotide sequence ID" value="NZ_LT981265.1"/>
</dbReference>
<dbReference type="PROSITE" id="PS00051">
    <property type="entry name" value="RIBOSOMAL_L39E"/>
    <property type="match status" value="1"/>
</dbReference>
<evidence type="ECO:0000256" key="4">
    <source>
        <dbReference type="ARBA" id="ARBA00035234"/>
    </source>
</evidence>
<reference evidence="8" key="1">
    <citation type="submission" date="2018-01" db="EMBL/GenBank/DDBJ databases">
        <authorList>
            <person name="Kerou L M."/>
        </authorList>
    </citation>
    <scope>NUCLEOTIDE SEQUENCE [LARGE SCALE GENOMIC DNA]</scope>
    <source>
        <strain evidence="8">SCU2</strain>
    </source>
</reference>
<name>A0A2K5ASD6_9ARCH</name>
<dbReference type="HAMAP" id="MF_00629">
    <property type="entry name" value="Ribosomal_eL39"/>
    <property type="match status" value="1"/>
</dbReference>
<comment type="similarity">
    <text evidence="1 5">Belongs to the eukaryotic ribosomal protein eL39 family.</text>
</comment>